<comment type="caution">
    <text evidence="1">The sequence shown here is derived from an EMBL/GenBank/DDBJ whole genome shotgun (WGS) entry which is preliminary data.</text>
</comment>
<evidence type="ECO:0000313" key="1">
    <source>
        <dbReference type="EMBL" id="RNA17719.1"/>
    </source>
</evidence>
<organism evidence="1 2">
    <name type="scientific">Brachionus plicatilis</name>
    <name type="common">Marine rotifer</name>
    <name type="synonym">Brachionus muelleri</name>
    <dbReference type="NCBI Taxonomy" id="10195"/>
    <lineage>
        <taxon>Eukaryota</taxon>
        <taxon>Metazoa</taxon>
        <taxon>Spiralia</taxon>
        <taxon>Gnathifera</taxon>
        <taxon>Rotifera</taxon>
        <taxon>Eurotatoria</taxon>
        <taxon>Monogononta</taxon>
        <taxon>Pseudotrocha</taxon>
        <taxon>Ploima</taxon>
        <taxon>Brachionidae</taxon>
        <taxon>Brachionus</taxon>
    </lineage>
</organism>
<protein>
    <submittedName>
        <fullName evidence="1">Uncharacterized protein</fullName>
    </submittedName>
</protein>
<dbReference type="Proteomes" id="UP000276133">
    <property type="component" value="Unassembled WGS sequence"/>
</dbReference>
<dbReference type="AlphaFoldDB" id="A0A3M7R2M5"/>
<reference evidence="1 2" key="1">
    <citation type="journal article" date="2018" name="Sci. Rep.">
        <title>Genomic signatures of local adaptation to the degree of environmental predictability in rotifers.</title>
        <authorList>
            <person name="Franch-Gras L."/>
            <person name="Hahn C."/>
            <person name="Garcia-Roger E.M."/>
            <person name="Carmona M.J."/>
            <person name="Serra M."/>
            <person name="Gomez A."/>
        </authorList>
    </citation>
    <scope>NUCLEOTIDE SEQUENCE [LARGE SCALE GENOMIC DNA]</scope>
    <source>
        <strain evidence="1">HYR1</strain>
    </source>
</reference>
<accession>A0A3M7R2M5</accession>
<keyword evidence="2" id="KW-1185">Reference proteome</keyword>
<proteinExistence type="predicted"/>
<dbReference type="OrthoDB" id="10476345at2759"/>
<dbReference type="EMBL" id="REGN01004386">
    <property type="protein sequence ID" value="RNA17719.1"/>
    <property type="molecule type" value="Genomic_DNA"/>
</dbReference>
<gene>
    <name evidence="1" type="ORF">BpHYR1_017265</name>
</gene>
<sequence>MFTLEKTRGHSIKIRITPKKRENNQYVITKCNLKHENHQISKELYMHNHSKRKLTEQEAQEAYDMYKTGGNVKLIVQTMAVKTGKPLQIILAFQNIKSFMRQNRRKKKSQNQKNLKKFSFKKNFFSSLKNKTKKNQ</sequence>
<name>A0A3M7R2M5_BRAPC</name>
<evidence type="ECO:0000313" key="2">
    <source>
        <dbReference type="Proteomes" id="UP000276133"/>
    </source>
</evidence>